<comment type="caution">
    <text evidence="2">The sequence shown here is derived from an EMBL/GenBank/DDBJ whole genome shotgun (WGS) entry which is preliminary data.</text>
</comment>
<keyword evidence="3" id="KW-1185">Reference proteome</keyword>
<reference evidence="3" key="1">
    <citation type="journal article" date="2019" name="Int. J. Syst. Evol. Microbiol.">
        <title>The Global Catalogue of Microorganisms (GCM) 10K type strain sequencing project: providing services to taxonomists for standard genome sequencing and annotation.</title>
        <authorList>
            <consortium name="The Broad Institute Genomics Platform"/>
            <consortium name="The Broad Institute Genome Sequencing Center for Infectious Disease"/>
            <person name="Wu L."/>
            <person name="Ma J."/>
        </authorList>
    </citation>
    <scope>NUCLEOTIDE SEQUENCE [LARGE SCALE GENOMIC DNA]</scope>
    <source>
        <strain evidence="3">JCM 31404</strain>
    </source>
</reference>
<protein>
    <submittedName>
        <fullName evidence="2">Uncharacterized protein</fullName>
    </submittedName>
</protein>
<evidence type="ECO:0000313" key="2">
    <source>
        <dbReference type="EMBL" id="GGR71726.1"/>
    </source>
</evidence>
<organism evidence="2 3">
    <name type="scientific">Deinococcus seoulensis</name>
    <dbReference type="NCBI Taxonomy" id="1837379"/>
    <lineage>
        <taxon>Bacteria</taxon>
        <taxon>Thermotogati</taxon>
        <taxon>Deinococcota</taxon>
        <taxon>Deinococci</taxon>
        <taxon>Deinococcales</taxon>
        <taxon>Deinococcaceae</taxon>
        <taxon>Deinococcus</taxon>
    </lineage>
</organism>
<name>A0ABQ2RVS0_9DEIO</name>
<gene>
    <name evidence="2" type="ORF">GCM10008959_36710</name>
</gene>
<feature type="compositionally biased region" description="Gly residues" evidence="1">
    <location>
        <begin position="99"/>
        <end position="109"/>
    </location>
</feature>
<evidence type="ECO:0000313" key="3">
    <source>
        <dbReference type="Proteomes" id="UP000634308"/>
    </source>
</evidence>
<feature type="region of interest" description="Disordered" evidence="1">
    <location>
        <begin position="74"/>
        <end position="116"/>
    </location>
</feature>
<proteinExistence type="predicted"/>
<feature type="compositionally biased region" description="Basic and acidic residues" evidence="1">
    <location>
        <begin position="223"/>
        <end position="263"/>
    </location>
</feature>
<feature type="region of interest" description="Disordered" evidence="1">
    <location>
        <begin position="223"/>
        <end position="280"/>
    </location>
</feature>
<dbReference type="Proteomes" id="UP000634308">
    <property type="component" value="Unassembled WGS sequence"/>
</dbReference>
<accession>A0ABQ2RVS0</accession>
<dbReference type="EMBL" id="BMQM01000037">
    <property type="protein sequence ID" value="GGR71726.1"/>
    <property type="molecule type" value="Genomic_DNA"/>
</dbReference>
<sequence length="382" mass="42765">MGMQERERAVEKARKVFLLGVSTQATGEKEKCVGVLVQMCRDHRLVLHDLDPQMPGRFDITLLRIGIGLDRAAAPAGSAQGRPTTGAASRTAGDAGSRTAGGSGQGRGRTGPQYPQDLIFRTMGLPERRRWFQDPLLDRGIRHAVQAAGAYGKLLGEVRSLNASNMGIRLPEQELTDWFEALLDRPGSTVPSRSDSRTIFDDLAAHCRALYLAETERRRQAAQRRRAEEEQRRREAARAERERQAADRLQREREERRTRERADVGQPGGARRDGPVTFGRSFEHPAEARLYVRVAERRMGPGGTVRALTRQGCPHTELRCERAVRDEIEAAYLDALRDLQLAASMIRAEAARRRDETIREAEESCNRACERAFDAAVENYKG</sequence>
<evidence type="ECO:0000256" key="1">
    <source>
        <dbReference type="SAM" id="MobiDB-lite"/>
    </source>
</evidence>